<evidence type="ECO:0000259" key="2">
    <source>
        <dbReference type="Pfam" id="PF12146"/>
    </source>
</evidence>
<dbReference type="Proteomes" id="UP000242712">
    <property type="component" value="Unassembled WGS sequence"/>
</dbReference>
<feature type="active site" description="Charge relay system" evidence="1">
    <location>
        <position position="190"/>
    </location>
</feature>
<dbReference type="GeneID" id="98297070"/>
<dbReference type="InterPro" id="IPR012354">
    <property type="entry name" value="Esterase_lipase"/>
</dbReference>
<feature type="domain" description="Serine aminopeptidase S33" evidence="2">
    <location>
        <begin position="15"/>
        <end position="123"/>
    </location>
</feature>
<reference evidence="3 4" key="1">
    <citation type="submission" date="2017-08" db="EMBL/GenBank/DDBJ databases">
        <title>Draft genome sequences of 64 type strains of genus Staph aureus.</title>
        <authorList>
            <person name="Cole K."/>
            <person name="Golubchik T."/>
            <person name="Russell J."/>
            <person name="Foster D."/>
            <person name="Llewelyn M."/>
            <person name="Wilson D."/>
            <person name="Crook D."/>
            <person name="Paul J."/>
        </authorList>
    </citation>
    <scope>NUCLEOTIDE SEQUENCE [LARGE SCALE GENOMIC DNA]</scope>
    <source>
        <strain evidence="3 4">DSM 29875</strain>
    </source>
</reference>
<name>A0A2K4FDT3_9STAP</name>
<dbReference type="OrthoDB" id="9800213at2"/>
<dbReference type="InterPro" id="IPR051044">
    <property type="entry name" value="MAG_DAG_Lipase"/>
</dbReference>
<feature type="active site" description="Charge relay system" evidence="1">
    <location>
        <position position="222"/>
    </location>
</feature>
<dbReference type="PIRSF" id="PIRSF017388">
    <property type="entry name" value="Esterase_lipase"/>
    <property type="match status" value="1"/>
</dbReference>
<dbReference type="InterPro" id="IPR022742">
    <property type="entry name" value="Hydrolase_4"/>
</dbReference>
<comment type="caution">
    <text evidence="3">The sequence shown here is derived from an EMBL/GenBank/DDBJ whole genome shotgun (WGS) entry which is preliminary data.</text>
</comment>
<dbReference type="Pfam" id="PF12146">
    <property type="entry name" value="Hydrolase_4"/>
    <property type="match status" value="1"/>
</dbReference>
<keyword evidence="4" id="KW-1185">Reference proteome</keyword>
<dbReference type="PANTHER" id="PTHR11614">
    <property type="entry name" value="PHOSPHOLIPASE-RELATED"/>
    <property type="match status" value="1"/>
</dbReference>
<protein>
    <submittedName>
        <fullName evidence="3">Carboxylesterase</fullName>
    </submittedName>
</protein>
<proteinExistence type="predicted"/>
<gene>
    <name evidence="3" type="ORF">CD039_01795</name>
</gene>
<evidence type="ECO:0000313" key="3">
    <source>
        <dbReference type="EMBL" id="POA09508.1"/>
    </source>
</evidence>
<dbReference type="GO" id="GO:0052689">
    <property type="term" value="F:carboxylic ester hydrolase activity"/>
    <property type="evidence" value="ECO:0007669"/>
    <property type="project" value="InterPro"/>
</dbReference>
<evidence type="ECO:0000313" key="4">
    <source>
        <dbReference type="Proteomes" id="UP000242712"/>
    </source>
</evidence>
<accession>A0A2K4FDT3</accession>
<dbReference type="RefSeq" id="WP_103370883.1">
    <property type="nucleotide sequence ID" value="NZ_CBCRVO010000001.1"/>
</dbReference>
<organism evidence="3 4">
    <name type="scientific">Staphylococcus argensis</name>
    <dbReference type="NCBI Taxonomy" id="1607738"/>
    <lineage>
        <taxon>Bacteria</taxon>
        <taxon>Bacillati</taxon>
        <taxon>Bacillota</taxon>
        <taxon>Bacilli</taxon>
        <taxon>Bacillales</taxon>
        <taxon>Staphylococcaceae</taxon>
        <taxon>Staphylococcus</taxon>
    </lineage>
</organism>
<dbReference type="Gene3D" id="3.40.50.1820">
    <property type="entry name" value="alpha/beta hydrolase"/>
    <property type="match status" value="1"/>
</dbReference>
<evidence type="ECO:0000256" key="1">
    <source>
        <dbReference type="PIRSR" id="PIRSR017388-1"/>
    </source>
</evidence>
<dbReference type="SUPFAM" id="SSF53474">
    <property type="entry name" value="alpha/beta-Hydrolases"/>
    <property type="match status" value="1"/>
</dbReference>
<dbReference type="EMBL" id="PPPX01000001">
    <property type="protein sequence ID" value="POA09508.1"/>
    <property type="molecule type" value="Genomic_DNA"/>
</dbReference>
<sequence>MNIKLPQPFFFEEGKRAVLLLHGFTGSSADVRQLGRMLQKKGYTCYVPQYEGHGAPPEEILKSSPHVWFKDVLDAYDELVDKGYDEIAVAGLSLGGCYALKLSLNRDVKGIVTMCSPMYIKTEGSMFDGVLKYARQFKQYEGKDDQTIDQEMQSFKPTSTLKELQGQIQDIREHVDEVLDPLLVIQAEQDEMINPDSANIIYNETDTDEDEKDIKWYANSGHVITIDKEKEAVFEEVYRFLESLDWTE</sequence>
<dbReference type="InterPro" id="IPR029058">
    <property type="entry name" value="AB_hydrolase_fold"/>
</dbReference>
<dbReference type="AlphaFoldDB" id="A0A2K4FDT3"/>
<feature type="active site" description="Nucleophile" evidence="1">
    <location>
        <position position="93"/>
    </location>
</feature>